<organism evidence="1 2">
    <name type="scientific">Sphingomonas aerophila</name>
    <dbReference type="NCBI Taxonomy" id="1344948"/>
    <lineage>
        <taxon>Bacteria</taxon>
        <taxon>Pseudomonadati</taxon>
        <taxon>Pseudomonadota</taxon>
        <taxon>Alphaproteobacteria</taxon>
        <taxon>Sphingomonadales</taxon>
        <taxon>Sphingomonadaceae</taxon>
        <taxon>Sphingomonas</taxon>
    </lineage>
</organism>
<gene>
    <name evidence="1" type="ORF">FHS94_003371</name>
</gene>
<proteinExistence type="predicted"/>
<reference evidence="1 2" key="1">
    <citation type="submission" date="2020-08" db="EMBL/GenBank/DDBJ databases">
        <title>Genomic Encyclopedia of Type Strains, Phase IV (KMG-IV): sequencing the most valuable type-strain genomes for metagenomic binning, comparative biology and taxonomic classification.</title>
        <authorList>
            <person name="Goeker M."/>
        </authorList>
    </citation>
    <scope>NUCLEOTIDE SEQUENCE [LARGE SCALE GENOMIC DNA]</scope>
    <source>
        <strain evidence="1 2">DSM 100044</strain>
    </source>
</reference>
<evidence type="ECO:0000313" key="2">
    <source>
        <dbReference type="Proteomes" id="UP000546200"/>
    </source>
</evidence>
<dbReference type="AlphaFoldDB" id="A0A7W9BFV9"/>
<dbReference type="RefSeq" id="WP_184059840.1">
    <property type="nucleotide sequence ID" value="NZ_JACIJK010000011.1"/>
</dbReference>
<dbReference type="Proteomes" id="UP000546200">
    <property type="component" value="Unassembled WGS sequence"/>
</dbReference>
<evidence type="ECO:0000313" key="1">
    <source>
        <dbReference type="EMBL" id="MBB5716505.1"/>
    </source>
</evidence>
<accession>A0A7W9BFV9</accession>
<sequence length="100" mass="11174">MFAESVRARTTTSTVVFRNTFRFEQDRRELPPGTYVIHTHEDVHEGAFEPLYLATSVELVVRETGRSISRVVPPSDFNAALARDGLIDGLSENPDRGRAA</sequence>
<comment type="caution">
    <text evidence="1">The sequence shown here is derived from an EMBL/GenBank/DDBJ whole genome shotgun (WGS) entry which is preliminary data.</text>
</comment>
<keyword evidence="2" id="KW-1185">Reference proteome</keyword>
<name>A0A7W9BFV9_9SPHN</name>
<protein>
    <submittedName>
        <fullName evidence="1">Uncharacterized protein</fullName>
    </submittedName>
</protein>
<dbReference type="EMBL" id="JACIJK010000011">
    <property type="protein sequence ID" value="MBB5716505.1"/>
    <property type="molecule type" value="Genomic_DNA"/>
</dbReference>